<dbReference type="Proteomes" id="UP001151582">
    <property type="component" value="Unassembled WGS sequence"/>
</dbReference>
<comment type="similarity">
    <text evidence="1">Belongs to the UPF0538 family.</text>
</comment>
<evidence type="ECO:0000256" key="1">
    <source>
        <dbReference type="ARBA" id="ARBA00007176"/>
    </source>
</evidence>
<dbReference type="PANTHER" id="PTHR18444:SF9">
    <property type="entry name" value="UPF0538 PROTEIN C2ORF76"/>
    <property type="match status" value="1"/>
</dbReference>
<evidence type="ECO:0000313" key="2">
    <source>
        <dbReference type="EMBL" id="KAJ1976164.1"/>
    </source>
</evidence>
<proteinExistence type="inferred from homology"/>
<dbReference type="Pfam" id="PF10209">
    <property type="entry name" value="DUF2340"/>
    <property type="match status" value="1"/>
</dbReference>
<organism evidence="2 3">
    <name type="scientific">Dimargaris verticillata</name>
    <dbReference type="NCBI Taxonomy" id="2761393"/>
    <lineage>
        <taxon>Eukaryota</taxon>
        <taxon>Fungi</taxon>
        <taxon>Fungi incertae sedis</taxon>
        <taxon>Zoopagomycota</taxon>
        <taxon>Kickxellomycotina</taxon>
        <taxon>Dimargaritomycetes</taxon>
        <taxon>Dimargaritales</taxon>
        <taxon>Dimargaritaceae</taxon>
        <taxon>Dimargaris</taxon>
    </lineage>
</organism>
<accession>A0A9W8B162</accession>
<dbReference type="PANTHER" id="PTHR18444">
    <property type="entry name" value="UPF0538 FAMILY MEMBER"/>
    <property type="match status" value="1"/>
</dbReference>
<sequence length="134" mass="15561">MSKTTAANRGTLTVRLIKSFEYRTFKNIVLRDVDFAHTTAGELKARIQTEIHTASGMKPFRTVPYDTLKIYTKAHGAKMANQTNNLIINLDNNEWILSNDHDMLDYHGIGHETEISYYNREAFEQFKHNPEVKW</sequence>
<evidence type="ECO:0000313" key="3">
    <source>
        <dbReference type="Proteomes" id="UP001151582"/>
    </source>
</evidence>
<evidence type="ECO:0008006" key="4">
    <source>
        <dbReference type="Google" id="ProtNLM"/>
    </source>
</evidence>
<dbReference type="OrthoDB" id="937at2759"/>
<reference evidence="2" key="1">
    <citation type="submission" date="2022-07" db="EMBL/GenBank/DDBJ databases">
        <title>Phylogenomic reconstructions and comparative analyses of Kickxellomycotina fungi.</title>
        <authorList>
            <person name="Reynolds N.K."/>
            <person name="Stajich J.E."/>
            <person name="Barry K."/>
            <person name="Grigoriev I.V."/>
            <person name="Crous P."/>
            <person name="Smith M.E."/>
        </authorList>
    </citation>
    <scope>NUCLEOTIDE SEQUENCE</scope>
    <source>
        <strain evidence="2">RSA 567</strain>
    </source>
</reference>
<protein>
    <recommendedName>
        <fullName evidence="4">Cytoplasmic protein</fullName>
    </recommendedName>
</protein>
<dbReference type="InterPro" id="IPR018794">
    <property type="entry name" value="UPF0538"/>
</dbReference>
<dbReference type="AlphaFoldDB" id="A0A9W8B162"/>
<dbReference type="EMBL" id="JANBQB010000458">
    <property type="protein sequence ID" value="KAJ1976164.1"/>
    <property type="molecule type" value="Genomic_DNA"/>
</dbReference>
<keyword evidence="3" id="KW-1185">Reference proteome</keyword>
<gene>
    <name evidence="2" type="ORF">H4R34_004083</name>
</gene>
<comment type="caution">
    <text evidence="2">The sequence shown here is derived from an EMBL/GenBank/DDBJ whole genome shotgun (WGS) entry which is preliminary data.</text>
</comment>
<name>A0A9W8B162_9FUNG</name>